<keyword evidence="3" id="KW-1185">Reference proteome</keyword>
<protein>
    <submittedName>
        <fullName evidence="2">Uncharacterized protein</fullName>
    </submittedName>
</protein>
<feature type="region of interest" description="Disordered" evidence="1">
    <location>
        <begin position="85"/>
        <end position="106"/>
    </location>
</feature>
<dbReference type="EMBL" id="BPLQ01013135">
    <property type="protein sequence ID" value="GIY70145.1"/>
    <property type="molecule type" value="Genomic_DNA"/>
</dbReference>
<reference evidence="2 3" key="1">
    <citation type="submission" date="2021-06" db="EMBL/GenBank/DDBJ databases">
        <title>Caerostris darwini draft genome.</title>
        <authorList>
            <person name="Kono N."/>
            <person name="Arakawa K."/>
        </authorList>
    </citation>
    <scope>NUCLEOTIDE SEQUENCE [LARGE SCALE GENOMIC DNA]</scope>
</reference>
<evidence type="ECO:0000256" key="1">
    <source>
        <dbReference type="SAM" id="MobiDB-lite"/>
    </source>
</evidence>
<dbReference type="AlphaFoldDB" id="A0AAV4VJL0"/>
<sequence>MERTFCSSETEIHSKSEEKIEGFIVAHDRLNLLFCSNSSRDQYLSFGGKSFDPPLEEERHRPSFRKQMTRLLSLDGNKLARDLLHNSSLNGSTQETPFTAGAMRSR</sequence>
<evidence type="ECO:0000313" key="2">
    <source>
        <dbReference type="EMBL" id="GIY70145.1"/>
    </source>
</evidence>
<name>A0AAV4VJL0_9ARAC</name>
<dbReference type="Proteomes" id="UP001054837">
    <property type="component" value="Unassembled WGS sequence"/>
</dbReference>
<feature type="compositionally biased region" description="Polar residues" evidence="1">
    <location>
        <begin position="85"/>
        <end position="97"/>
    </location>
</feature>
<comment type="caution">
    <text evidence="2">The sequence shown here is derived from an EMBL/GenBank/DDBJ whole genome shotgun (WGS) entry which is preliminary data.</text>
</comment>
<gene>
    <name evidence="2" type="ORF">CDAR_489741</name>
</gene>
<accession>A0AAV4VJL0</accession>
<organism evidence="2 3">
    <name type="scientific">Caerostris darwini</name>
    <dbReference type="NCBI Taxonomy" id="1538125"/>
    <lineage>
        <taxon>Eukaryota</taxon>
        <taxon>Metazoa</taxon>
        <taxon>Ecdysozoa</taxon>
        <taxon>Arthropoda</taxon>
        <taxon>Chelicerata</taxon>
        <taxon>Arachnida</taxon>
        <taxon>Araneae</taxon>
        <taxon>Araneomorphae</taxon>
        <taxon>Entelegynae</taxon>
        <taxon>Araneoidea</taxon>
        <taxon>Araneidae</taxon>
        <taxon>Caerostris</taxon>
    </lineage>
</organism>
<proteinExistence type="predicted"/>
<evidence type="ECO:0000313" key="3">
    <source>
        <dbReference type="Proteomes" id="UP001054837"/>
    </source>
</evidence>